<dbReference type="PANTHER" id="PTHR23303:SF15">
    <property type="entry name" value="COLOSSIN-A"/>
    <property type="match status" value="1"/>
</dbReference>
<dbReference type="Gene3D" id="2.60.40.2700">
    <property type="match status" value="1"/>
</dbReference>
<evidence type="ECO:0000256" key="5">
    <source>
        <dbReference type="SAM" id="MobiDB-lite"/>
    </source>
</evidence>
<dbReference type="GO" id="GO:0005975">
    <property type="term" value="P:carbohydrate metabolic process"/>
    <property type="evidence" value="ECO:0007669"/>
    <property type="project" value="UniProtKB-ARBA"/>
</dbReference>
<keyword evidence="7" id="KW-1185">Reference proteome</keyword>
<dbReference type="Proteomes" id="UP000549911">
    <property type="component" value="Unassembled WGS sequence"/>
</dbReference>
<comment type="caution">
    <text evidence="6">The sequence shown here is derived from an EMBL/GenBank/DDBJ whole genome shotgun (WGS) entry which is preliminary data.</text>
</comment>
<evidence type="ECO:0000256" key="2">
    <source>
        <dbReference type="ARBA" id="ARBA00012595"/>
    </source>
</evidence>
<feature type="compositionally biased region" description="Pro residues" evidence="5">
    <location>
        <begin position="653"/>
        <end position="667"/>
    </location>
</feature>
<dbReference type="SUPFAM" id="SSF49452">
    <property type="entry name" value="Starch-binding domain-like"/>
    <property type="match status" value="1"/>
</dbReference>
<evidence type="ECO:0000313" key="6">
    <source>
        <dbReference type="EMBL" id="NYE36557.1"/>
    </source>
</evidence>
<reference evidence="6 7" key="2">
    <citation type="submission" date="2020-08" db="EMBL/GenBank/DDBJ databases">
        <title>The Agave Microbiome: Exploring the role of microbial communities in plant adaptations to desert environments.</title>
        <authorList>
            <person name="Partida-Martinez L.P."/>
        </authorList>
    </citation>
    <scope>NUCLEOTIDE SEQUENCE [LARGE SCALE GENOMIC DNA]</scope>
    <source>
        <strain evidence="6 7">AT2.17</strain>
    </source>
</reference>
<dbReference type="InterPro" id="IPR008969">
    <property type="entry name" value="CarboxyPept-like_regulatory"/>
</dbReference>
<feature type="region of interest" description="Disordered" evidence="5">
    <location>
        <begin position="648"/>
        <end position="704"/>
    </location>
</feature>
<dbReference type="InterPro" id="IPR013784">
    <property type="entry name" value="Carb-bd-like_fold"/>
</dbReference>
<dbReference type="Gene3D" id="2.60.40.10">
    <property type="entry name" value="Immunoglobulins"/>
    <property type="match status" value="2"/>
</dbReference>
<dbReference type="PANTHER" id="PTHR23303">
    <property type="entry name" value="CARBOXYPEPTIDASE REGULATORY REGION-CONTAINING"/>
    <property type="match status" value="1"/>
</dbReference>
<protein>
    <recommendedName>
        <fullName evidence="2">alpha-amylase</fullName>
        <ecNumber evidence="2">3.2.1.1</ecNumber>
    </recommendedName>
    <alternativeName>
        <fullName evidence="4">1,4-alpha-D-glucan glucanohydrolase</fullName>
    </alternativeName>
</protein>
<dbReference type="EMBL" id="JACCBW010000002">
    <property type="protein sequence ID" value="NYE36557.1"/>
    <property type="molecule type" value="Genomic_DNA"/>
</dbReference>
<dbReference type="AlphaFoldDB" id="A0A7Y9H261"/>
<sequence length="790" mass="82245">MAGIRNLIVRASVASVALALALAGVTAVVLPSSAAAGGGSISGTVRAAGVGLPNPYVYLYQQDGPSWRAVRIGGHVPFGTADYVFDDLGPGTYRVMVSNPGEPWVETFHPSADLLENAADIVLAEGQDVTGKDVDLLREGRVRGTVSDADGRPLAGVEVTVTDTDQATRYVETETDAEGRYEVGRLTTDDYVVLFDGHQVGMGAEYWPDAPTRTLARPVAVVSGEDDAGIDSVLEQPGILRGTVTDALTGDPVAYAAITLYELRDGDWQGTRSTTGTDARGRYELKGVWGTYRVLAVGPGYDTHGYAFHPDVPDVDAAASVTVPEGGSAGGVDIALARQPGTSTISGRVVASGTAAAGMVVTAELRVGDDGWWRAASVTTAADGSYRAYVGYPGTYRISFTDPSGDLDDRWWRDRVSAATATPLEIPRGGSTVTGIDAEMAPVPGGALGGAVTGWADEPLADVDVTLFERSTITSAWTEVVTVGTDASGRWGVPDLPAGTYRVGYVDDSDRHVPEFHLDSPDVASAEDVEVRAGGTTTLSATLAPADGSIAGRVTGEDDLVPIDGIRVTVYGPADGGWTALDETGVDEDGDYVLDGLAPGDYRVGFEDEAGLLVGEFWYDAPALTAAWDVEVLPGGETGLYWADLASKDVTPTPEPTPSPSPSPSTSPSPTTGPVASPSTPTPTTTSTVAPAQPAPAISNTARPRIAGTPVVGRVLRARPGGWSPSAVVLTYEWRADGRRIRRADGPRLFVTRTLLGARVSVRVRATLDGAADVVARSRPAAKVTPRARM</sequence>
<dbReference type="GO" id="GO:0004556">
    <property type="term" value="F:alpha-amylase activity"/>
    <property type="evidence" value="ECO:0007669"/>
    <property type="project" value="UniProtKB-EC"/>
</dbReference>
<feature type="compositionally biased region" description="Low complexity" evidence="5">
    <location>
        <begin position="668"/>
        <end position="697"/>
    </location>
</feature>
<gene>
    <name evidence="6" type="ORF">F4692_001690</name>
</gene>
<dbReference type="EC" id="3.2.1.1" evidence="2"/>
<evidence type="ECO:0000256" key="1">
    <source>
        <dbReference type="ARBA" id="ARBA00000548"/>
    </source>
</evidence>
<comment type="catalytic activity">
    <reaction evidence="1">
        <text>Endohydrolysis of (1-&gt;4)-alpha-D-glucosidic linkages in polysaccharides containing three or more (1-&gt;4)-alpha-linked D-glucose units.</text>
        <dbReference type="EC" id="3.2.1.1"/>
    </reaction>
</comment>
<dbReference type="SUPFAM" id="SSF49464">
    <property type="entry name" value="Carboxypeptidase regulatory domain-like"/>
    <property type="match status" value="2"/>
</dbReference>
<proteinExistence type="predicted"/>
<dbReference type="GO" id="GO:0030246">
    <property type="term" value="F:carbohydrate binding"/>
    <property type="evidence" value="ECO:0007669"/>
    <property type="project" value="InterPro"/>
</dbReference>
<dbReference type="SUPFAM" id="SSF49478">
    <property type="entry name" value="Cna protein B-type domain"/>
    <property type="match status" value="1"/>
</dbReference>
<reference evidence="6 7" key="1">
    <citation type="submission" date="2020-07" db="EMBL/GenBank/DDBJ databases">
        <authorList>
            <person name="Partida-Martinez L."/>
            <person name="Huntemann M."/>
            <person name="Clum A."/>
            <person name="Wang J."/>
            <person name="Palaniappan K."/>
            <person name="Ritter S."/>
            <person name="Chen I.-M."/>
            <person name="Stamatis D."/>
            <person name="Reddy T."/>
            <person name="O'Malley R."/>
            <person name="Daum C."/>
            <person name="Shapiro N."/>
            <person name="Ivanova N."/>
            <person name="Kyrpides N."/>
            <person name="Woyke T."/>
        </authorList>
    </citation>
    <scope>NUCLEOTIDE SEQUENCE [LARGE SCALE GENOMIC DNA]</scope>
    <source>
        <strain evidence="6 7">AT2.17</strain>
    </source>
</reference>
<dbReference type="InterPro" id="IPR051417">
    <property type="entry name" value="SDr/BOS_complex"/>
</dbReference>
<keyword evidence="6" id="KW-0378">Hydrolase</keyword>
<organism evidence="6 7">
    <name type="scientific">Nocardioides cavernae</name>
    <dbReference type="NCBI Taxonomy" id="1921566"/>
    <lineage>
        <taxon>Bacteria</taxon>
        <taxon>Bacillati</taxon>
        <taxon>Actinomycetota</taxon>
        <taxon>Actinomycetes</taxon>
        <taxon>Propionibacteriales</taxon>
        <taxon>Nocardioidaceae</taxon>
        <taxon>Nocardioides</taxon>
    </lineage>
</organism>
<evidence type="ECO:0000313" key="7">
    <source>
        <dbReference type="Proteomes" id="UP000549911"/>
    </source>
</evidence>
<dbReference type="InterPro" id="IPR013783">
    <property type="entry name" value="Ig-like_fold"/>
</dbReference>
<dbReference type="Pfam" id="PF13620">
    <property type="entry name" value="CarboxypepD_reg"/>
    <property type="match status" value="2"/>
</dbReference>
<dbReference type="RefSeq" id="WP_179619221.1">
    <property type="nucleotide sequence ID" value="NZ_JACCBW010000002.1"/>
</dbReference>
<accession>A0A7Y9H261</accession>
<dbReference type="Gene3D" id="2.60.40.1120">
    <property type="entry name" value="Carboxypeptidase-like, regulatory domain"/>
    <property type="match status" value="2"/>
</dbReference>
<name>A0A7Y9H261_9ACTN</name>
<keyword evidence="3" id="KW-0732">Signal</keyword>
<evidence type="ECO:0000256" key="3">
    <source>
        <dbReference type="ARBA" id="ARBA00022729"/>
    </source>
</evidence>
<evidence type="ECO:0000256" key="4">
    <source>
        <dbReference type="ARBA" id="ARBA00030238"/>
    </source>
</evidence>